<accession>A0ACC6P2R4</accession>
<keyword evidence="2" id="KW-1185">Reference proteome</keyword>
<dbReference type="EMBL" id="JAWDIE010000011">
    <property type="protein sequence ID" value="MEJ7138494.1"/>
    <property type="molecule type" value="Genomic_DNA"/>
</dbReference>
<dbReference type="Proteomes" id="UP001364695">
    <property type="component" value="Unassembled WGS sequence"/>
</dbReference>
<sequence>MRPSSRPSFQPTLLLDSSFDESTPQRAPDPIAPRRTLMLTAAVLLLGLMLSAWLVHWSQQGEAQRRQADLARIADRINVDVLKRLTLPLRTLEGVRGLYTATGRIGSAELGAYLDSSPGDRVTDAVLAYASVETDPPGADPASSALRVREVHARPGQAPGLTVGEDLARSAVLRAAWASRARAGLATLSLLPEPGGDLLPPGDSPSFVLALPVFALDQRSQPPTGWVVAVLQVGPLMGDIVDDREDGMGVQLALGDASAAAAPLPLLYTSPNLPPGALSADRQASALTQTLRWQGQTFSLTVSPPAAAYGGLSSFSLVLGAVSTALALGLAWGVYITLGARRRAETLVQERSQDLQQASRDIRSLLGIIRQHSLVSVTDGEGRITEVNDRFCSVSGYPRDELLGQSHRMLDSGTHAPEFWSEMWRTLQRGKTWMGVVCNQSRDGKPIWWDTVIAPFFGSDGRLNRIVSVHHDITPLLRMQQRLAEQGARLQLAADTAGLGVWEWSREKGPDALRWDERCARLFGATAPSAAGLTPLEVLAQRLSAADLTGLSRQVEVALDGRQALRCEMHFSGFDGRDCHVAFSAQLERDEEGRPVRLVGVVQDVTEQRLAELETRTSRSLLNRTGAIGGVGGWQVQLGENTVSWTDTACRIFDLPEGYRPTLEEIGGWLAPAQREHAASLLARARATGQGFDEEIEVATASGRTLWVRVVAEVELESGEPVRLVGALQDITERRSLMQTISENNALLGSIVDSLPCGLGVFDADQRLLLANAEFGRLLDTPQDMLQPGQLYFEEILERCAERGDYGPGGTAAHVARWLARAGGDMRSFDHELLRASGTALDVRGSPLPGGGFITTYTDISARLSAEKQARESGELLRGAIDVIDESFAIFDPQDRLVMFNEHFRRINAGIGHLLKPGVPYSDMLRATADITSINGHPCTPQTCAGLLESLLGDRQARIGQKWIATRGGGLVESIVDKRLPSGHIVGVRVNITEFVAAREAAEAAARAKSQFLANMSHEIRTPMNAILGMLTLLGHTALAIQQKDLVGKAQTASRSLLTLLDNILDFSKAEAGKMELDVRPLSLDALMRDLSVIYSASMSNPQVEMLFDIAPDVPAWVLGDGMRLQQVLVNLGGNAIKFTREGEVVLRIRRTPAPELPDDQVRLTFEVSDTGIGIAPENQQRIFEGFTQAESHISRQFGGTGLGLAICQRLVDLMGGELNLLSEPGEGSTFYFILDLPLAQAPADSARNSDIAPPPGAYVLVVDDNAVAREIMQHMGRALGWTVRSVSSGEAALAQLARDQASGTPPDAVLIDWLMPGLDGLATARRIEEQSLLPPQSLRLLLTAHSAEMMARQSEADRALLDGYLIKPVTPATLREGLRAAQLERQQRSSPHAGAAAPRLRLAQRRLLLVEDNPINQQVAVELLESEGAQVEVASNGQEGVERLLATLQPDATGFDAVLMDLQMPVLDGLTATRRLRENPSLRQLPVIAMTANTHASDRAACTEAGMDDHVGKPFDFDDLIATLLRWTPQPRALQAATAPDPEAPAAAPAPDPALATGGSALPPSIVRAAQDMGLDWPAALARMGGRLAVYRRMLANLGGELIRLQQQMDAGRERALAEMAEMADPGAAGHGQDSPPSAAELSRHAHTLKGLAATLGLSALSQTAASAEKALGGARHAPALLTALQPVMGAMARAQSQLDQLMALWAASDAPLAASTGAATPEPVPADPAERALRAQTLNQMLGLLRASDMDALALLDRLPPPVDARSHQRQQGLEEAVQTLNFEAAIAQIEPWLKEMEDHEPR</sequence>
<proteinExistence type="predicted"/>
<comment type="caution">
    <text evidence="1">The sequence shown here is derived from an EMBL/GenBank/DDBJ whole genome shotgun (WGS) entry which is preliminary data.</text>
</comment>
<name>A0ACC6P2R4_9BURK</name>
<gene>
    <name evidence="1" type="ORF">RV045_08630</name>
</gene>
<protein>
    <submittedName>
        <fullName evidence="1">Response regulator</fullName>
    </submittedName>
</protein>
<reference evidence="1" key="1">
    <citation type="submission" date="2023-10" db="EMBL/GenBank/DDBJ databases">
        <title>Amphibacter perezi, gen. nov., sp. nov. a novel taxa of the family Comamonadaceae, class Betaproteobacteria isolated from the skin microbiota of Pelophylax perezi from different populations.</title>
        <authorList>
            <person name="Costa S."/>
            <person name="Proenca D.N."/>
            <person name="Lopes I."/>
            <person name="Morais P.V."/>
        </authorList>
    </citation>
    <scope>NUCLEOTIDE SEQUENCE</scope>
    <source>
        <strain evidence="1">SL12-8</strain>
    </source>
</reference>
<evidence type="ECO:0000313" key="1">
    <source>
        <dbReference type="EMBL" id="MEJ7138494.1"/>
    </source>
</evidence>
<organism evidence="1 2">
    <name type="scientific">Amphibiibacter pelophylacis</name>
    <dbReference type="NCBI Taxonomy" id="1799477"/>
    <lineage>
        <taxon>Bacteria</taxon>
        <taxon>Pseudomonadati</taxon>
        <taxon>Pseudomonadota</taxon>
        <taxon>Betaproteobacteria</taxon>
        <taxon>Burkholderiales</taxon>
        <taxon>Sphaerotilaceae</taxon>
        <taxon>Amphibiibacter</taxon>
    </lineage>
</organism>
<evidence type="ECO:0000313" key="2">
    <source>
        <dbReference type="Proteomes" id="UP001364695"/>
    </source>
</evidence>